<evidence type="ECO:0000256" key="4">
    <source>
        <dbReference type="ARBA" id="ARBA00022475"/>
    </source>
</evidence>
<evidence type="ECO:0000256" key="7">
    <source>
        <dbReference type="ARBA" id="ARBA00023136"/>
    </source>
</evidence>
<dbReference type="EMBL" id="FKBS01000017">
    <property type="protein sequence ID" value="SAI39439.1"/>
    <property type="molecule type" value="Genomic_DNA"/>
</dbReference>
<feature type="transmembrane region" description="Helical" evidence="8">
    <location>
        <begin position="201"/>
        <end position="220"/>
    </location>
</feature>
<accession>A0A157Q2W8</accession>
<protein>
    <submittedName>
        <fullName evidence="10">Amino acids ABC transporter permease</fullName>
    </submittedName>
</protein>
<dbReference type="InterPro" id="IPR035906">
    <property type="entry name" value="MetI-like_sf"/>
</dbReference>
<gene>
    <name evidence="10" type="primary">yecS_4</name>
    <name evidence="10" type="ORF">SAMEA1982600_03080</name>
</gene>
<keyword evidence="4" id="KW-1003">Cell membrane</keyword>
<dbReference type="GO" id="GO:0006865">
    <property type="term" value="P:amino acid transport"/>
    <property type="evidence" value="ECO:0007669"/>
    <property type="project" value="TreeGrafter"/>
</dbReference>
<evidence type="ECO:0000313" key="11">
    <source>
        <dbReference type="Proteomes" id="UP000077037"/>
    </source>
</evidence>
<feature type="transmembrane region" description="Helical" evidence="8">
    <location>
        <begin position="71"/>
        <end position="90"/>
    </location>
</feature>
<dbReference type="GO" id="GO:0043190">
    <property type="term" value="C:ATP-binding cassette (ABC) transporter complex"/>
    <property type="evidence" value="ECO:0007669"/>
    <property type="project" value="InterPro"/>
</dbReference>
<dbReference type="CDD" id="cd06261">
    <property type="entry name" value="TM_PBP2"/>
    <property type="match status" value="1"/>
</dbReference>
<comment type="similarity">
    <text evidence="2">Belongs to the binding-protein-dependent transport system permease family. HisMQ subfamily.</text>
</comment>
<reference evidence="10 11" key="1">
    <citation type="submission" date="2016-03" db="EMBL/GenBank/DDBJ databases">
        <authorList>
            <consortium name="Pathogen Informatics"/>
        </authorList>
    </citation>
    <scope>NUCLEOTIDE SEQUENCE [LARGE SCALE GENOMIC DNA]</scope>
    <source>
        <strain evidence="10 11">NCTC13364</strain>
    </source>
</reference>
<dbReference type="Gene3D" id="1.10.3720.10">
    <property type="entry name" value="MetI-like"/>
    <property type="match status" value="1"/>
</dbReference>
<keyword evidence="7 8" id="KW-0472">Membrane</keyword>
<dbReference type="RefSeq" id="WP_066414622.1">
    <property type="nucleotide sequence ID" value="NZ_FKBS01000017.1"/>
</dbReference>
<keyword evidence="6 8" id="KW-1133">Transmembrane helix</keyword>
<keyword evidence="5 8" id="KW-0812">Transmembrane</keyword>
<dbReference type="NCBIfam" id="TIGR01726">
    <property type="entry name" value="HEQRo_perm_3TM"/>
    <property type="match status" value="1"/>
</dbReference>
<organism evidence="10 11">
    <name type="scientific">Bordetella ansorpii</name>
    <dbReference type="NCBI Taxonomy" id="288768"/>
    <lineage>
        <taxon>Bacteria</taxon>
        <taxon>Pseudomonadati</taxon>
        <taxon>Pseudomonadota</taxon>
        <taxon>Betaproteobacteria</taxon>
        <taxon>Burkholderiales</taxon>
        <taxon>Alcaligenaceae</taxon>
        <taxon>Bordetella</taxon>
    </lineage>
</organism>
<sequence length="233" mass="25665">MQYVFDFGAILQGQYADWLIQGLLTTLALTGLAWVLAFFVGTLLAVMRLAGVRPLNTLISAYIAFHRNVPMLVHILFWYFGVPAILPVSWGDRINAIGGEFLMAMIAIALVMAAYVAEDLRSALRSIPAGQLEAARALGLSYLQAMRRVMMPQAFRIAIPPLVNQTLLLFKNTSLAMAIGVAELTKAAREIENVTFKVFEAYAVVTLIYLALSLLIMWGGDTLARRSRLTGVR</sequence>
<dbReference type="InterPro" id="IPR010065">
    <property type="entry name" value="AA_ABC_transptr_permease_3TM"/>
</dbReference>
<dbReference type="PANTHER" id="PTHR30614">
    <property type="entry name" value="MEMBRANE COMPONENT OF AMINO ACID ABC TRANSPORTER"/>
    <property type="match status" value="1"/>
</dbReference>
<feature type="transmembrane region" description="Helical" evidence="8">
    <location>
        <begin position="27"/>
        <end position="50"/>
    </location>
</feature>
<evidence type="ECO:0000256" key="5">
    <source>
        <dbReference type="ARBA" id="ARBA00022692"/>
    </source>
</evidence>
<feature type="domain" description="ABC transmembrane type-1" evidence="9">
    <location>
        <begin position="23"/>
        <end position="217"/>
    </location>
</feature>
<dbReference type="Proteomes" id="UP000077037">
    <property type="component" value="Unassembled WGS sequence"/>
</dbReference>
<evidence type="ECO:0000256" key="6">
    <source>
        <dbReference type="ARBA" id="ARBA00022989"/>
    </source>
</evidence>
<evidence type="ECO:0000256" key="1">
    <source>
        <dbReference type="ARBA" id="ARBA00004429"/>
    </source>
</evidence>
<evidence type="ECO:0000259" key="9">
    <source>
        <dbReference type="PROSITE" id="PS50928"/>
    </source>
</evidence>
<evidence type="ECO:0000313" key="10">
    <source>
        <dbReference type="EMBL" id="SAI39439.1"/>
    </source>
</evidence>
<comment type="subcellular location">
    <subcellularLocation>
        <location evidence="1">Cell inner membrane</location>
        <topology evidence="1">Multi-pass membrane protein</topology>
    </subcellularLocation>
    <subcellularLocation>
        <location evidence="8">Cell membrane</location>
        <topology evidence="8">Multi-pass membrane protein</topology>
    </subcellularLocation>
</comment>
<dbReference type="PROSITE" id="PS50928">
    <property type="entry name" value="ABC_TM1"/>
    <property type="match status" value="1"/>
</dbReference>
<feature type="transmembrane region" description="Helical" evidence="8">
    <location>
        <begin position="96"/>
        <end position="117"/>
    </location>
</feature>
<evidence type="ECO:0000256" key="3">
    <source>
        <dbReference type="ARBA" id="ARBA00022448"/>
    </source>
</evidence>
<evidence type="ECO:0000256" key="8">
    <source>
        <dbReference type="RuleBase" id="RU363032"/>
    </source>
</evidence>
<name>A0A157Q2W8_9BORD</name>
<proteinExistence type="inferred from homology"/>
<evidence type="ECO:0000256" key="2">
    <source>
        <dbReference type="ARBA" id="ARBA00010072"/>
    </source>
</evidence>
<dbReference type="Pfam" id="PF00528">
    <property type="entry name" value="BPD_transp_1"/>
    <property type="match status" value="1"/>
</dbReference>
<dbReference type="InterPro" id="IPR043429">
    <property type="entry name" value="ArtM/GltK/GlnP/TcyL/YhdX-like"/>
</dbReference>
<dbReference type="AlphaFoldDB" id="A0A157Q2W8"/>
<dbReference type="OrthoDB" id="6534575at2"/>
<dbReference type="PANTHER" id="PTHR30614:SF47">
    <property type="entry name" value="ABC TRANSPORTER PERMEASE"/>
    <property type="match status" value="1"/>
</dbReference>
<dbReference type="GO" id="GO:0022857">
    <property type="term" value="F:transmembrane transporter activity"/>
    <property type="evidence" value="ECO:0007669"/>
    <property type="project" value="InterPro"/>
</dbReference>
<dbReference type="InterPro" id="IPR000515">
    <property type="entry name" value="MetI-like"/>
</dbReference>
<dbReference type="SUPFAM" id="SSF161098">
    <property type="entry name" value="MetI-like"/>
    <property type="match status" value="1"/>
</dbReference>
<keyword evidence="3 8" id="KW-0813">Transport</keyword>